<evidence type="ECO:0000256" key="2">
    <source>
        <dbReference type="PIRSR" id="PIRSR001359-3"/>
    </source>
</evidence>
<dbReference type="AlphaFoldDB" id="A0A1F6YRC7"/>
<proteinExistence type="predicted"/>
<gene>
    <name evidence="3" type="ORF">A2356_03400</name>
</gene>
<protein>
    <recommendedName>
        <fullName evidence="5">Tagatose-bisphosphate aldolase</fullName>
    </recommendedName>
</protein>
<dbReference type="CDD" id="cd00947">
    <property type="entry name" value="TBP_aldolase_IIB"/>
    <property type="match status" value="1"/>
</dbReference>
<evidence type="ECO:0000313" key="4">
    <source>
        <dbReference type="Proteomes" id="UP000177047"/>
    </source>
</evidence>
<dbReference type="Pfam" id="PF01116">
    <property type="entry name" value="F_bP_aldolase"/>
    <property type="match status" value="1"/>
</dbReference>
<dbReference type="GO" id="GO:0016832">
    <property type="term" value="F:aldehyde-lyase activity"/>
    <property type="evidence" value="ECO:0007669"/>
    <property type="project" value="InterPro"/>
</dbReference>
<dbReference type="PANTHER" id="PTHR30304:SF0">
    <property type="entry name" value="D-TAGATOSE-1,6-BISPHOSPHATE ALDOLASE SUBUNIT GATY-RELATED"/>
    <property type="match status" value="1"/>
</dbReference>
<feature type="binding site" evidence="2">
    <location>
        <position position="102"/>
    </location>
    <ligand>
        <name>Zn(2+)</name>
        <dbReference type="ChEBI" id="CHEBI:29105"/>
        <label>2</label>
    </ligand>
</feature>
<sequence>MKTLREYIKEAEEKKVAIGHFNISNLESLHAIYNAARKLNVPVIIGLSEGEENFVGLEEAVALVRAIRERDDYPIFLNADHHHSFKSVKECIDAGFDSVIFDGAKLSFEENVKITKECVDYAHTFKEATGRDVLVEAELGYIGEGSNIKDTIPEGAGILTSRDEAKRFVEQTGVDMFAPSVGSIHGLIKSGKPHIDTNLVAEIKRATGVPLVLHGGSGLRDVDFTDAISSGINVVHINTEIRVAYVEGLKESILKNKDEVVPYKVLELAKEDVEKVVEERLKLFSGIK</sequence>
<dbReference type="NCBIfam" id="TIGR00167">
    <property type="entry name" value="cbbA"/>
    <property type="match status" value="1"/>
</dbReference>
<keyword evidence="2" id="KW-0479">Metal-binding</keyword>
<feature type="binding site" evidence="2">
    <location>
        <position position="138"/>
    </location>
    <ligand>
        <name>Zn(2+)</name>
        <dbReference type="ChEBI" id="CHEBI:29105"/>
        <label>2</label>
    </ligand>
</feature>
<dbReference type="Proteomes" id="UP000177047">
    <property type="component" value="Unassembled WGS sequence"/>
</dbReference>
<dbReference type="Gene3D" id="3.20.20.70">
    <property type="entry name" value="Aldolase class I"/>
    <property type="match status" value="1"/>
</dbReference>
<dbReference type="GO" id="GO:0005975">
    <property type="term" value="P:carbohydrate metabolic process"/>
    <property type="evidence" value="ECO:0007669"/>
    <property type="project" value="InterPro"/>
</dbReference>
<comment type="cofactor">
    <cofactor evidence="2">
        <name>Zn(2+)</name>
        <dbReference type="ChEBI" id="CHEBI:29105"/>
    </cofactor>
    <text evidence="2">Binds 2 Zn(2+) ions per subunit. One is catalytic and the other provides a structural contribution.</text>
</comment>
<evidence type="ECO:0008006" key="5">
    <source>
        <dbReference type="Google" id="ProtNLM"/>
    </source>
</evidence>
<keyword evidence="2" id="KW-0862">Zinc</keyword>
<dbReference type="InterPro" id="IPR050246">
    <property type="entry name" value="Class_II_FBP_aldolase"/>
</dbReference>
<dbReference type="EMBL" id="MFWB01000015">
    <property type="protein sequence ID" value="OGJ08840.1"/>
    <property type="molecule type" value="Genomic_DNA"/>
</dbReference>
<evidence type="ECO:0000256" key="1">
    <source>
        <dbReference type="PIRSR" id="PIRSR001359-1"/>
    </source>
</evidence>
<name>A0A1F6YRC7_9BACT</name>
<feature type="binding site" evidence="2">
    <location>
        <position position="81"/>
    </location>
    <ligand>
        <name>Zn(2+)</name>
        <dbReference type="ChEBI" id="CHEBI:29105"/>
        <label>1</label>
        <note>catalytic</note>
    </ligand>
</feature>
<evidence type="ECO:0000313" key="3">
    <source>
        <dbReference type="EMBL" id="OGJ08840.1"/>
    </source>
</evidence>
<organism evidence="3 4">
    <name type="scientific">Candidatus Nomurabacteria bacterium RIFOXYB1_FULL_39_16</name>
    <dbReference type="NCBI Taxonomy" id="1801803"/>
    <lineage>
        <taxon>Bacteria</taxon>
        <taxon>Candidatus Nomuraibacteriota</taxon>
    </lineage>
</organism>
<dbReference type="InterPro" id="IPR000771">
    <property type="entry name" value="FBA_II"/>
</dbReference>
<dbReference type="InterPro" id="IPR013785">
    <property type="entry name" value="Aldolase_TIM"/>
</dbReference>
<dbReference type="GO" id="GO:0008270">
    <property type="term" value="F:zinc ion binding"/>
    <property type="evidence" value="ECO:0007669"/>
    <property type="project" value="InterPro"/>
</dbReference>
<feature type="active site" description="Proton donor" evidence="1">
    <location>
        <position position="80"/>
    </location>
</feature>
<dbReference type="SUPFAM" id="SSF51569">
    <property type="entry name" value="Aldolase"/>
    <property type="match status" value="1"/>
</dbReference>
<comment type="caution">
    <text evidence="3">The sequence shown here is derived from an EMBL/GenBank/DDBJ whole genome shotgun (WGS) entry which is preliminary data.</text>
</comment>
<feature type="binding site" evidence="2">
    <location>
        <position position="214"/>
    </location>
    <ligand>
        <name>Zn(2+)</name>
        <dbReference type="ChEBI" id="CHEBI:29105"/>
        <label>1</label>
        <note>catalytic</note>
    </ligand>
</feature>
<dbReference type="PIRSF" id="PIRSF001359">
    <property type="entry name" value="F_bP_aldolase_II"/>
    <property type="match status" value="1"/>
</dbReference>
<accession>A0A1F6YRC7</accession>
<feature type="binding site" evidence="2">
    <location>
        <position position="185"/>
    </location>
    <ligand>
        <name>Zn(2+)</name>
        <dbReference type="ChEBI" id="CHEBI:29105"/>
        <label>1</label>
        <note>catalytic</note>
    </ligand>
</feature>
<dbReference type="PANTHER" id="PTHR30304">
    <property type="entry name" value="D-TAGATOSE-1,6-BISPHOSPHATE ALDOLASE"/>
    <property type="match status" value="1"/>
</dbReference>
<dbReference type="STRING" id="1801803.A2356_03400"/>
<reference evidence="3 4" key="1">
    <citation type="journal article" date="2016" name="Nat. Commun.">
        <title>Thousands of microbial genomes shed light on interconnected biogeochemical processes in an aquifer system.</title>
        <authorList>
            <person name="Anantharaman K."/>
            <person name="Brown C.T."/>
            <person name="Hug L.A."/>
            <person name="Sharon I."/>
            <person name="Castelle C.J."/>
            <person name="Probst A.J."/>
            <person name="Thomas B.C."/>
            <person name="Singh A."/>
            <person name="Wilkins M.J."/>
            <person name="Karaoz U."/>
            <person name="Brodie E.L."/>
            <person name="Williams K.H."/>
            <person name="Hubbard S.S."/>
            <person name="Banfield J.F."/>
        </authorList>
    </citation>
    <scope>NUCLEOTIDE SEQUENCE [LARGE SCALE GENOMIC DNA]</scope>
</reference>